<dbReference type="AlphaFoldDB" id="A0A5C6FQ85"/>
<name>A0A5C6FQ85_9PLAN</name>
<sequence>MKIHPHRSHDADDPSMKHGSVSPARIASLSWLVFAALGFVWVTPASSRAAESASATSLSHPVAHAGTENASAGIPNRSDPGATKVIDQVLKRLMYGPAFNAQIRKRVWTSGREVIGVGLYEQAGQGTGHYNLQVTMHDGAGKHTLQQISDGRLAWTRTEIAGSVVLKRVDVRILQQRIRDAGIQVDPAPHLVVGGLVELVESIQRDYDLTLQSGKFKLKSSQDDGDDEQTFLVLSGELKSDVRETILKSSGRDQWPSLCPTSMRMLIATQGDTETDFGRGLPRRIYFFSDPPPAETKEGEAAPTTAPDANVVAPGHLISLIELYALKPITAPSPDRFSFESQDQNNHYVNETQRYLKRYGL</sequence>
<comment type="caution">
    <text evidence="1">The sequence shown here is derived from an EMBL/GenBank/DDBJ whole genome shotgun (WGS) entry which is preliminary data.</text>
</comment>
<evidence type="ECO:0000313" key="1">
    <source>
        <dbReference type="EMBL" id="TWU65292.1"/>
    </source>
</evidence>
<evidence type="ECO:0000313" key="2">
    <source>
        <dbReference type="Proteomes" id="UP000316476"/>
    </source>
</evidence>
<dbReference type="EMBL" id="SJPZ01000001">
    <property type="protein sequence ID" value="TWU65292.1"/>
    <property type="molecule type" value="Genomic_DNA"/>
</dbReference>
<gene>
    <name evidence="1" type="ORF">V7x_08380</name>
</gene>
<protein>
    <submittedName>
        <fullName evidence="1">Uncharacterized protein</fullName>
    </submittedName>
</protein>
<reference evidence="1 2" key="1">
    <citation type="submission" date="2019-02" db="EMBL/GenBank/DDBJ databases">
        <title>Deep-cultivation of Planctomycetes and their phenomic and genomic characterization uncovers novel biology.</title>
        <authorList>
            <person name="Wiegand S."/>
            <person name="Jogler M."/>
            <person name="Boedeker C."/>
            <person name="Pinto D."/>
            <person name="Vollmers J."/>
            <person name="Rivas-Marin E."/>
            <person name="Kohn T."/>
            <person name="Peeters S.H."/>
            <person name="Heuer A."/>
            <person name="Rast P."/>
            <person name="Oberbeckmann S."/>
            <person name="Bunk B."/>
            <person name="Jeske O."/>
            <person name="Meyerdierks A."/>
            <person name="Storesund J.E."/>
            <person name="Kallscheuer N."/>
            <person name="Luecker S."/>
            <person name="Lage O.M."/>
            <person name="Pohl T."/>
            <person name="Merkel B.J."/>
            <person name="Hornburger P."/>
            <person name="Mueller R.-W."/>
            <person name="Bruemmer F."/>
            <person name="Labrenz M."/>
            <person name="Spormann A.M."/>
            <person name="Op Den Camp H."/>
            <person name="Overmann J."/>
            <person name="Amann R."/>
            <person name="Jetten M.S.M."/>
            <person name="Mascher T."/>
            <person name="Medema M.H."/>
            <person name="Devos D.P."/>
            <person name="Kaster A.-K."/>
            <person name="Ovreas L."/>
            <person name="Rohde M."/>
            <person name="Galperin M.Y."/>
            <person name="Jogler C."/>
        </authorList>
    </citation>
    <scope>NUCLEOTIDE SEQUENCE [LARGE SCALE GENOMIC DNA]</scope>
    <source>
        <strain evidence="1 2">V7</strain>
    </source>
</reference>
<accession>A0A5C6FQ85</accession>
<organism evidence="1 2">
    <name type="scientific">Crateriforma conspicua</name>
    <dbReference type="NCBI Taxonomy" id="2527996"/>
    <lineage>
        <taxon>Bacteria</taxon>
        <taxon>Pseudomonadati</taxon>
        <taxon>Planctomycetota</taxon>
        <taxon>Planctomycetia</taxon>
        <taxon>Planctomycetales</taxon>
        <taxon>Planctomycetaceae</taxon>
        <taxon>Crateriforma</taxon>
    </lineage>
</organism>
<dbReference type="Proteomes" id="UP000316476">
    <property type="component" value="Unassembled WGS sequence"/>
</dbReference>
<proteinExistence type="predicted"/>